<dbReference type="AlphaFoldDB" id="A0A392PSD7"/>
<dbReference type="Proteomes" id="UP000265520">
    <property type="component" value="Unassembled WGS sequence"/>
</dbReference>
<protein>
    <submittedName>
        <fullName evidence="1">Uncharacterized protein</fullName>
    </submittedName>
</protein>
<feature type="non-terminal residue" evidence="1">
    <location>
        <position position="1"/>
    </location>
</feature>
<comment type="caution">
    <text evidence="1">The sequence shown here is derived from an EMBL/GenBank/DDBJ whole genome shotgun (WGS) entry which is preliminary data.</text>
</comment>
<name>A0A392PSD7_9FABA</name>
<sequence>ITEIGADKKFFSAFSPFHLNHFNDKASVKPSFGPVNCGGNFCGSGNCEGCWSHSRGC</sequence>
<proteinExistence type="predicted"/>
<evidence type="ECO:0000313" key="2">
    <source>
        <dbReference type="Proteomes" id="UP000265520"/>
    </source>
</evidence>
<organism evidence="1 2">
    <name type="scientific">Trifolium medium</name>
    <dbReference type="NCBI Taxonomy" id="97028"/>
    <lineage>
        <taxon>Eukaryota</taxon>
        <taxon>Viridiplantae</taxon>
        <taxon>Streptophyta</taxon>
        <taxon>Embryophyta</taxon>
        <taxon>Tracheophyta</taxon>
        <taxon>Spermatophyta</taxon>
        <taxon>Magnoliopsida</taxon>
        <taxon>eudicotyledons</taxon>
        <taxon>Gunneridae</taxon>
        <taxon>Pentapetalae</taxon>
        <taxon>rosids</taxon>
        <taxon>fabids</taxon>
        <taxon>Fabales</taxon>
        <taxon>Fabaceae</taxon>
        <taxon>Papilionoideae</taxon>
        <taxon>50 kb inversion clade</taxon>
        <taxon>NPAAA clade</taxon>
        <taxon>Hologalegina</taxon>
        <taxon>IRL clade</taxon>
        <taxon>Trifolieae</taxon>
        <taxon>Trifolium</taxon>
    </lineage>
</organism>
<evidence type="ECO:0000313" key="1">
    <source>
        <dbReference type="EMBL" id="MCI15013.1"/>
    </source>
</evidence>
<reference evidence="1 2" key="1">
    <citation type="journal article" date="2018" name="Front. Plant Sci.">
        <title>Red Clover (Trifolium pratense) and Zigzag Clover (T. medium) - A Picture of Genomic Similarities and Differences.</title>
        <authorList>
            <person name="Dluhosova J."/>
            <person name="Istvanek J."/>
            <person name="Nedelnik J."/>
            <person name="Repkova J."/>
        </authorList>
    </citation>
    <scope>NUCLEOTIDE SEQUENCE [LARGE SCALE GENOMIC DNA]</scope>
    <source>
        <strain evidence="2">cv. 10/8</strain>
        <tissue evidence="1">Leaf</tissue>
    </source>
</reference>
<accession>A0A392PSD7</accession>
<keyword evidence="2" id="KW-1185">Reference proteome</keyword>
<dbReference type="EMBL" id="LXQA010094685">
    <property type="protein sequence ID" value="MCI15013.1"/>
    <property type="molecule type" value="Genomic_DNA"/>
</dbReference>